<name>A0AAW0WNE4_CHEQU</name>
<evidence type="ECO:0000256" key="1">
    <source>
        <dbReference type="SAM" id="MobiDB-lite"/>
    </source>
</evidence>
<organism evidence="2 3">
    <name type="scientific">Cherax quadricarinatus</name>
    <name type="common">Australian red claw crayfish</name>
    <dbReference type="NCBI Taxonomy" id="27406"/>
    <lineage>
        <taxon>Eukaryota</taxon>
        <taxon>Metazoa</taxon>
        <taxon>Ecdysozoa</taxon>
        <taxon>Arthropoda</taxon>
        <taxon>Crustacea</taxon>
        <taxon>Multicrustacea</taxon>
        <taxon>Malacostraca</taxon>
        <taxon>Eumalacostraca</taxon>
        <taxon>Eucarida</taxon>
        <taxon>Decapoda</taxon>
        <taxon>Pleocyemata</taxon>
        <taxon>Astacidea</taxon>
        <taxon>Parastacoidea</taxon>
        <taxon>Parastacidae</taxon>
        <taxon>Cherax</taxon>
    </lineage>
</organism>
<evidence type="ECO:0000313" key="2">
    <source>
        <dbReference type="EMBL" id="KAK8733661.1"/>
    </source>
</evidence>
<accession>A0AAW0WNE4</accession>
<evidence type="ECO:0008006" key="4">
    <source>
        <dbReference type="Google" id="ProtNLM"/>
    </source>
</evidence>
<feature type="region of interest" description="Disordered" evidence="1">
    <location>
        <begin position="1"/>
        <end position="21"/>
    </location>
</feature>
<evidence type="ECO:0000313" key="3">
    <source>
        <dbReference type="Proteomes" id="UP001445076"/>
    </source>
</evidence>
<dbReference type="AlphaFoldDB" id="A0AAW0WNE4"/>
<dbReference type="InterPro" id="IPR008999">
    <property type="entry name" value="Actin-crosslinking"/>
</dbReference>
<protein>
    <recommendedName>
        <fullName evidence="4">Fascin domain-containing protein</fullName>
    </recommendedName>
</protein>
<proteinExistence type="predicted"/>
<keyword evidence="3" id="KW-1185">Reference proteome</keyword>
<comment type="caution">
    <text evidence="2">The sequence shown here is derived from an EMBL/GenBank/DDBJ whole genome shotgun (WGS) entry which is preliminary data.</text>
</comment>
<dbReference type="EMBL" id="JARKIK010000053">
    <property type="protein sequence ID" value="KAK8733661.1"/>
    <property type="molecule type" value="Genomic_DNA"/>
</dbReference>
<gene>
    <name evidence="2" type="ORF">OTU49_006412</name>
</gene>
<dbReference type="Proteomes" id="UP001445076">
    <property type="component" value="Unassembled WGS sequence"/>
</dbReference>
<dbReference type="SUPFAM" id="SSF50405">
    <property type="entry name" value="Actin-crosslinking proteins"/>
    <property type="match status" value="1"/>
</dbReference>
<sequence length="179" mass="20023">MQSRISEAKYTTRRRRSTRSSERRVQYRELYIRKFRLQGDYALYLSPAPAGGVLDVAAQRSNSPNEECFRVHTFDVLTPFPEGGQVAVLETYNGGRFLHGTSSGNLSLTSEGNDVTSLSQIDGRFFLLHSPLGASHYRIKHITTGLYLSAGQERVSLVTFDSRGFAGNARFEVFSCSRS</sequence>
<reference evidence="2 3" key="1">
    <citation type="journal article" date="2024" name="BMC Genomics">
        <title>Genome assembly of redclaw crayfish (Cherax quadricarinatus) provides insights into its immune adaptation and hypoxia tolerance.</title>
        <authorList>
            <person name="Liu Z."/>
            <person name="Zheng J."/>
            <person name="Li H."/>
            <person name="Fang K."/>
            <person name="Wang S."/>
            <person name="He J."/>
            <person name="Zhou D."/>
            <person name="Weng S."/>
            <person name="Chi M."/>
            <person name="Gu Z."/>
            <person name="He J."/>
            <person name="Li F."/>
            <person name="Wang M."/>
        </authorList>
    </citation>
    <scope>NUCLEOTIDE SEQUENCE [LARGE SCALE GENOMIC DNA]</scope>
    <source>
        <strain evidence="2">ZL_2023a</strain>
    </source>
</reference>